<gene>
    <name evidence="9" type="ORF">D3Z39_11600</name>
</gene>
<feature type="domain" description="Peptidase S8/S53" evidence="8">
    <location>
        <begin position="151"/>
        <end position="288"/>
    </location>
</feature>
<evidence type="ECO:0000256" key="1">
    <source>
        <dbReference type="ARBA" id="ARBA00011073"/>
    </source>
</evidence>
<organism evidence="9 10">
    <name type="scientific">Anaerotruncus colihominis</name>
    <dbReference type="NCBI Taxonomy" id="169435"/>
    <lineage>
        <taxon>Bacteria</taxon>
        <taxon>Bacillati</taxon>
        <taxon>Bacillota</taxon>
        <taxon>Clostridia</taxon>
        <taxon>Eubacteriales</taxon>
        <taxon>Oscillospiraceae</taxon>
        <taxon>Anaerotruncus</taxon>
    </lineage>
</organism>
<accession>A0A845RIY0</accession>
<dbReference type="GO" id="GO:0006508">
    <property type="term" value="P:proteolysis"/>
    <property type="evidence" value="ECO:0007669"/>
    <property type="project" value="UniProtKB-KW"/>
</dbReference>
<dbReference type="Pfam" id="PF00082">
    <property type="entry name" value="Peptidase_S8"/>
    <property type="match status" value="1"/>
</dbReference>
<feature type="compositionally biased region" description="Polar residues" evidence="6">
    <location>
        <begin position="35"/>
        <end position="44"/>
    </location>
</feature>
<comment type="similarity">
    <text evidence="1 5">Belongs to the peptidase S8 family.</text>
</comment>
<dbReference type="InterPro" id="IPR015500">
    <property type="entry name" value="Peptidase_S8_subtilisin-rel"/>
</dbReference>
<evidence type="ECO:0000256" key="6">
    <source>
        <dbReference type="SAM" id="MobiDB-lite"/>
    </source>
</evidence>
<dbReference type="PROSITE" id="PS51892">
    <property type="entry name" value="SUBTILASE"/>
    <property type="match status" value="1"/>
</dbReference>
<protein>
    <submittedName>
        <fullName evidence="9">Peptidase S8</fullName>
    </submittedName>
</protein>
<feature type="active site" description="Charge relay system" evidence="5">
    <location>
        <position position="191"/>
    </location>
</feature>
<comment type="caution">
    <text evidence="9">The sequence shown here is derived from an EMBL/GenBank/DDBJ whole genome shotgun (WGS) entry which is preliminary data.</text>
</comment>
<dbReference type="PROSITE" id="PS51257">
    <property type="entry name" value="PROKAR_LIPOPROTEIN"/>
    <property type="match status" value="1"/>
</dbReference>
<dbReference type="InterPro" id="IPR036852">
    <property type="entry name" value="Peptidase_S8/S53_dom_sf"/>
</dbReference>
<dbReference type="EMBL" id="QXWZ01000020">
    <property type="protein sequence ID" value="NBI79499.1"/>
    <property type="molecule type" value="Genomic_DNA"/>
</dbReference>
<feature type="chain" id="PRO_5039137457" evidence="7">
    <location>
        <begin position="27"/>
        <end position="440"/>
    </location>
</feature>
<dbReference type="InterPro" id="IPR000209">
    <property type="entry name" value="Peptidase_S8/S53_dom"/>
</dbReference>
<keyword evidence="3 5" id="KW-0378">Hydrolase</keyword>
<evidence type="ECO:0000313" key="10">
    <source>
        <dbReference type="Proteomes" id="UP000446348"/>
    </source>
</evidence>
<keyword evidence="2 5" id="KW-0645">Protease</keyword>
<dbReference type="Proteomes" id="UP000446348">
    <property type="component" value="Unassembled WGS sequence"/>
</dbReference>
<dbReference type="InterPro" id="IPR051048">
    <property type="entry name" value="Peptidase_S8/S53_subtilisin"/>
</dbReference>
<dbReference type="PRINTS" id="PR00723">
    <property type="entry name" value="SUBTILISIN"/>
</dbReference>
<keyword evidence="4 5" id="KW-0720">Serine protease</keyword>
<reference evidence="9 10" key="1">
    <citation type="submission" date="2018-08" db="EMBL/GenBank/DDBJ databases">
        <title>Murine metabolic-syndrome-specific gut microbial biobank.</title>
        <authorList>
            <person name="Liu C."/>
        </authorList>
    </citation>
    <scope>NUCLEOTIDE SEQUENCE [LARGE SCALE GENOMIC DNA]</scope>
    <source>
        <strain evidence="9 10">X69</strain>
    </source>
</reference>
<evidence type="ECO:0000313" key="9">
    <source>
        <dbReference type="EMBL" id="NBI79499.1"/>
    </source>
</evidence>
<feature type="region of interest" description="Disordered" evidence="6">
    <location>
        <begin position="35"/>
        <end position="56"/>
    </location>
</feature>
<name>A0A845RIY0_9FIRM</name>
<evidence type="ECO:0000256" key="3">
    <source>
        <dbReference type="ARBA" id="ARBA00022801"/>
    </source>
</evidence>
<dbReference type="PANTHER" id="PTHR43399">
    <property type="entry name" value="SUBTILISIN-RELATED"/>
    <property type="match status" value="1"/>
</dbReference>
<evidence type="ECO:0000256" key="2">
    <source>
        <dbReference type="ARBA" id="ARBA00022670"/>
    </source>
</evidence>
<dbReference type="PANTHER" id="PTHR43399:SF4">
    <property type="entry name" value="CELL WALL-ASSOCIATED PROTEASE"/>
    <property type="match status" value="1"/>
</dbReference>
<feature type="active site" description="Charge relay system" evidence="5">
    <location>
        <position position="160"/>
    </location>
</feature>
<proteinExistence type="inferred from homology"/>
<dbReference type="GO" id="GO:0004252">
    <property type="term" value="F:serine-type endopeptidase activity"/>
    <property type="evidence" value="ECO:0007669"/>
    <property type="project" value="UniProtKB-UniRule"/>
</dbReference>
<evidence type="ECO:0000256" key="4">
    <source>
        <dbReference type="ARBA" id="ARBA00022825"/>
    </source>
</evidence>
<feature type="signal peptide" evidence="7">
    <location>
        <begin position="1"/>
        <end position="26"/>
    </location>
</feature>
<feature type="compositionally biased region" description="Low complexity" evidence="6">
    <location>
        <begin position="45"/>
        <end position="56"/>
    </location>
</feature>
<dbReference type="Gene3D" id="3.40.50.200">
    <property type="entry name" value="Peptidase S8/S53 domain"/>
    <property type="match status" value="1"/>
</dbReference>
<dbReference type="RefSeq" id="WP_160210250.1">
    <property type="nucleotide sequence ID" value="NZ_QXWZ01000020.1"/>
</dbReference>
<dbReference type="SUPFAM" id="SSF52743">
    <property type="entry name" value="Subtilisin-like"/>
    <property type="match status" value="1"/>
</dbReference>
<dbReference type="OrthoDB" id="9798386at2"/>
<evidence type="ECO:0000256" key="7">
    <source>
        <dbReference type="SAM" id="SignalP"/>
    </source>
</evidence>
<evidence type="ECO:0000256" key="5">
    <source>
        <dbReference type="PROSITE-ProRule" id="PRU01240"/>
    </source>
</evidence>
<evidence type="ECO:0000259" key="8">
    <source>
        <dbReference type="Pfam" id="PF00082"/>
    </source>
</evidence>
<feature type="active site" description="Charge relay system" evidence="5">
    <location>
        <position position="365"/>
    </location>
</feature>
<dbReference type="AlphaFoldDB" id="A0A845RIY0"/>
<sequence>MNKEQICKTAAALCALAVLAGCGAPAQKTRAESGTAASQIASNSAGPAAGDAPQAGTIARRPEANTAMWTEGMSAEELLEPDRTGCVDVRGADLSGADLSQAGALLENASFDGRTKWPDTLPEGLDLSKLMELGRDPGLGVRILHEQGITGKGVGIAIIDQTLLTDHQEYKDRLRFYEEYNTAAQQAAQMHGAAVASIALGETAGVAPDALLYYIADDTGTYKDETYTQDMRFYARDIDRFVALNETLAADEKIRVISISLGYMPDTPGAQEMDAAIARARAAGIAVVYVSDSDRMMKNYMGAGRAPYGDPNDPAQRLPGRFWQPALFGGEYTTSRALLVPMDRRTAASPSGTDEYAYYVNGGMSWAIPYIAGLYALACQVDPDVTFEQFTGAAIETAQPLSLLHEGRQYSYGRLVNPAALLGKINGKPVPCWSGACPAT</sequence>
<keyword evidence="7" id="KW-0732">Signal</keyword>